<feature type="region of interest" description="Disordered" evidence="1">
    <location>
        <begin position="25"/>
        <end position="44"/>
    </location>
</feature>
<sequence>MASIDRNDHDALWSVLVAACRRCKQSPNNESVPPPVPWHETPTPSDLEGQVFDTSEVWSILLQILMAPEVFSREDLESSAEDALINRKRPLLPGEALLLRTLADGGRASFEMIWEYARDLSTSGYDGPCCSICGETMAGTGSPGMFRCESDRDVCSAWASGIARRSDDLVTREEALRGIKQMLNREDLIFGGDGSSSESKKQSLIEALTSAFGEAESMTAALAQEKMAECIMNL</sequence>
<dbReference type="AlphaFoldDB" id="A0A0G4IB30"/>
<reference evidence="2" key="1">
    <citation type="submission" date="2014-11" db="EMBL/GenBank/DDBJ databases">
        <authorList>
            <person name="Otto D Thomas"/>
            <person name="Naeem Raeece"/>
        </authorList>
    </citation>
    <scope>NUCLEOTIDE SEQUENCE</scope>
</reference>
<gene>
    <name evidence="2" type="ORF">Cvel_12624</name>
</gene>
<proteinExistence type="predicted"/>
<accession>A0A0G4IB30</accession>
<dbReference type="VEuPathDB" id="CryptoDB:Cvel_12624"/>
<evidence type="ECO:0000256" key="1">
    <source>
        <dbReference type="SAM" id="MobiDB-lite"/>
    </source>
</evidence>
<evidence type="ECO:0000313" key="2">
    <source>
        <dbReference type="EMBL" id="CEM54246.1"/>
    </source>
</evidence>
<dbReference type="EMBL" id="CDMZ01005769">
    <property type="protein sequence ID" value="CEM54246.1"/>
    <property type="molecule type" value="Genomic_DNA"/>
</dbReference>
<name>A0A0G4IB30_9ALVE</name>
<organism evidence="2">
    <name type="scientific">Chromera velia CCMP2878</name>
    <dbReference type="NCBI Taxonomy" id="1169474"/>
    <lineage>
        <taxon>Eukaryota</taxon>
        <taxon>Sar</taxon>
        <taxon>Alveolata</taxon>
        <taxon>Colpodellida</taxon>
        <taxon>Chromeraceae</taxon>
        <taxon>Chromera</taxon>
    </lineage>
</organism>
<protein>
    <submittedName>
        <fullName evidence="2">Uncharacterized protein</fullName>
    </submittedName>
</protein>